<comment type="caution">
    <text evidence="1">The sequence shown here is derived from an EMBL/GenBank/DDBJ whole genome shotgun (WGS) entry which is preliminary data.</text>
</comment>
<dbReference type="EMBL" id="ABSV01001806">
    <property type="protein sequence ID" value="EDZ70166.1"/>
    <property type="molecule type" value="Genomic_DNA"/>
</dbReference>
<reference evidence="1 2" key="1">
    <citation type="journal article" date="2008" name="FEMS Yeast Res.">
        <title>Comparative genome analysis of a Saccharomyces cerevisiae wine strain.</title>
        <authorList>
            <person name="Borneman A.R."/>
            <person name="Forgan A.H."/>
            <person name="Pretorius I.S."/>
            <person name="Chambers P.J."/>
        </authorList>
    </citation>
    <scope>NUCLEOTIDE SEQUENCE [LARGE SCALE GENOMIC DNA]</scope>
    <source>
        <strain evidence="1 2">AWRI1631</strain>
    </source>
</reference>
<name>B5VPH6_YEAS6</name>
<dbReference type="Proteomes" id="UP000008988">
    <property type="component" value="Unassembled WGS sequence"/>
</dbReference>
<gene>
    <name evidence="1" type="ORF">AWRI1631_131880</name>
</gene>
<evidence type="ECO:0000313" key="2">
    <source>
        <dbReference type="Proteomes" id="UP000008988"/>
    </source>
</evidence>
<proteinExistence type="predicted"/>
<dbReference type="AlphaFoldDB" id="B5VPH6"/>
<protein>
    <submittedName>
        <fullName evidence="1">Uncharacterized protein</fullName>
    </submittedName>
</protein>
<organism evidence="1 2">
    <name type="scientific">Saccharomyces cerevisiae (strain AWRI1631)</name>
    <name type="common">Baker's yeast</name>
    <dbReference type="NCBI Taxonomy" id="545124"/>
    <lineage>
        <taxon>Eukaryota</taxon>
        <taxon>Fungi</taxon>
        <taxon>Dikarya</taxon>
        <taxon>Ascomycota</taxon>
        <taxon>Saccharomycotina</taxon>
        <taxon>Saccharomycetes</taxon>
        <taxon>Saccharomycetales</taxon>
        <taxon>Saccharomycetaceae</taxon>
        <taxon>Saccharomyces</taxon>
    </lineage>
</organism>
<evidence type="ECO:0000313" key="1">
    <source>
        <dbReference type="EMBL" id="EDZ70166.1"/>
    </source>
</evidence>
<accession>B5VPH6</accession>
<sequence>MGYNNHNRIIVFLERNQLVLEIQAYSLTAQQIKVTV</sequence>